<proteinExistence type="predicted"/>
<feature type="compositionally biased region" description="Polar residues" evidence="1">
    <location>
        <begin position="173"/>
        <end position="191"/>
    </location>
</feature>
<sequence>MDHRLVDPVGPGVSQASASSTSSVALPVSTKSGHHHPYTPDTTSASTKDASRSQQGDDDVEKAVGSSRVCLPASSRDSAGVLDPPEDASFQFHTETLDHTLEWRLETYCRGMGNARRREPIASSSSQSKSEVTTLTAKVADLKTELASYKSQKSLIVQAISQSGIHLLDLRPPSTSEPFQPKHAQNSSLSTFEPVPNLETFLPQDFQPSPNDDPVDYDALFS</sequence>
<organism evidence="2 3">
    <name type="scientific">Malus baccata</name>
    <name type="common">Siberian crab apple</name>
    <name type="synonym">Pyrus baccata</name>
    <dbReference type="NCBI Taxonomy" id="106549"/>
    <lineage>
        <taxon>Eukaryota</taxon>
        <taxon>Viridiplantae</taxon>
        <taxon>Streptophyta</taxon>
        <taxon>Embryophyta</taxon>
        <taxon>Tracheophyta</taxon>
        <taxon>Spermatophyta</taxon>
        <taxon>Magnoliopsida</taxon>
        <taxon>eudicotyledons</taxon>
        <taxon>Gunneridae</taxon>
        <taxon>Pentapetalae</taxon>
        <taxon>rosids</taxon>
        <taxon>fabids</taxon>
        <taxon>Rosales</taxon>
        <taxon>Rosaceae</taxon>
        <taxon>Amygdaloideae</taxon>
        <taxon>Maleae</taxon>
        <taxon>Malus</taxon>
    </lineage>
</organism>
<dbReference type="EMBL" id="VIEB01000546">
    <property type="protein sequence ID" value="TQD87171.1"/>
    <property type="molecule type" value="Genomic_DNA"/>
</dbReference>
<reference evidence="2 3" key="1">
    <citation type="journal article" date="2019" name="G3 (Bethesda)">
        <title>Sequencing of a Wild Apple (Malus baccata) Genome Unravels the Differences Between Cultivated and Wild Apple Species Regarding Disease Resistance and Cold Tolerance.</title>
        <authorList>
            <person name="Chen X."/>
        </authorList>
    </citation>
    <scope>NUCLEOTIDE SEQUENCE [LARGE SCALE GENOMIC DNA]</scope>
    <source>
        <strain evidence="3">cv. Shandingzi</strain>
        <tissue evidence="2">Leaves</tissue>
    </source>
</reference>
<feature type="compositionally biased region" description="Low complexity" evidence="1">
    <location>
        <begin position="13"/>
        <end position="29"/>
    </location>
</feature>
<gene>
    <name evidence="2" type="ORF">C1H46_027311</name>
</gene>
<feature type="compositionally biased region" description="Polar residues" evidence="1">
    <location>
        <begin position="40"/>
        <end position="54"/>
    </location>
</feature>
<protein>
    <submittedName>
        <fullName evidence="2">Uncharacterized protein</fullName>
    </submittedName>
</protein>
<keyword evidence="3" id="KW-1185">Reference proteome</keyword>
<comment type="caution">
    <text evidence="2">The sequence shown here is derived from an EMBL/GenBank/DDBJ whole genome shotgun (WGS) entry which is preliminary data.</text>
</comment>
<name>A0A540LL13_MALBA</name>
<evidence type="ECO:0000256" key="1">
    <source>
        <dbReference type="SAM" id="MobiDB-lite"/>
    </source>
</evidence>
<feature type="region of interest" description="Disordered" evidence="1">
    <location>
        <begin position="1"/>
        <end position="87"/>
    </location>
</feature>
<dbReference type="AlphaFoldDB" id="A0A540LL13"/>
<dbReference type="Proteomes" id="UP000315295">
    <property type="component" value="Unassembled WGS sequence"/>
</dbReference>
<evidence type="ECO:0000313" key="2">
    <source>
        <dbReference type="EMBL" id="TQD87171.1"/>
    </source>
</evidence>
<feature type="region of interest" description="Disordered" evidence="1">
    <location>
        <begin position="169"/>
        <end position="222"/>
    </location>
</feature>
<evidence type="ECO:0000313" key="3">
    <source>
        <dbReference type="Proteomes" id="UP000315295"/>
    </source>
</evidence>
<accession>A0A540LL13</accession>